<comment type="caution">
    <text evidence="1">The sequence shown here is derived from an EMBL/GenBank/DDBJ whole genome shotgun (WGS) entry which is preliminary data.</text>
</comment>
<evidence type="ECO:0000313" key="1">
    <source>
        <dbReference type="EMBL" id="MBM6922010.1"/>
    </source>
</evidence>
<dbReference type="Proteomes" id="UP000774750">
    <property type="component" value="Unassembled WGS sequence"/>
</dbReference>
<dbReference type="EMBL" id="JACJKY010000042">
    <property type="protein sequence ID" value="MBM6922010.1"/>
    <property type="molecule type" value="Genomic_DNA"/>
</dbReference>
<dbReference type="AlphaFoldDB" id="A0A938X8S2"/>
<keyword evidence="2" id="KW-1185">Reference proteome</keyword>
<proteinExistence type="predicted"/>
<organism evidence="1 2">
    <name type="scientific">Merdimmobilis hominis</name>
    <dbReference type="NCBI Taxonomy" id="2897707"/>
    <lineage>
        <taxon>Bacteria</taxon>
        <taxon>Bacillati</taxon>
        <taxon>Bacillota</taxon>
        <taxon>Clostridia</taxon>
        <taxon>Eubacteriales</taxon>
        <taxon>Oscillospiraceae</taxon>
        <taxon>Merdimmobilis</taxon>
    </lineage>
</organism>
<reference evidence="1" key="1">
    <citation type="submission" date="2020-08" db="EMBL/GenBank/DDBJ databases">
        <authorList>
            <person name="Cejkova D."/>
            <person name="Kubasova T."/>
            <person name="Jahodarova E."/>
            <person name="Rychlik I."/>
        </authorList>
    </citation>
    <scope>NUCLEOTIDE SEQUENCE</scope>
    <source>
        <strain evidence="1">An559</strain>
    </source>
</reference>
<gene>
    <name evidence="1" type="ORF">H6A12_12765</name>
</gene>
<protein>
    <submittedName>
        <fullName evidence="1">Uncharacterized protein</fullName>
    </submittedName>
</protein>
<name>A0A938X8S2_9FIRM</name>
<sequence>MKKRIVIVLLVVALLAVSMQHYRENHPRSDDSKGMVERLTEWADKLGLY</sequence>
<evidence type="ECO:0000313" key="2">
    <source>
        <dbReference type="Proteomes" id="UP000774750"/>
    </source>
</evidence>
<dbReference type="RefSeq" id="WP_162610185.1">
    <property type="nucleotide sequence ID" value="NZ_JACJKY010000042.1"/>
</dbReference>
<reference evidence="1" key="2">
    <citation type="journal article" date="2021" name="Sci. Rep.">
        <title>The distribution of antibiotic resistance genes in chicken gut microbiota commensals.</title>
        <authorList>
            <person name="Juricova H."/>
            <person name="Matiasovicova J."/>
            <person name="Kubasova T."/>
            <person name="Cejkova D."/>
            <person name="Rychlik I."/>
        </authorList>
    </citation>
    <scope>NUCLEOTIDE SEQUENCE</scope>
    <source>
        <strain evidence="1">An559</strain>
    </source>
</reference>
<accession>A0A938X8S2</accession>